<dbReference type="EMBL" id="JAVLSJ010000011">
    <property type="protein sequence ID" value="MDR9850649.1"/>
    <property type="molecule type" value="Genomic_DNA"/>
</dbReference>
<comment type="caution">
    <text evidence="2">The sequence shown here is derived from an EMBL/GenBank/DDBJ whole genome shotgun (WGS) entry which is preliminary data.</text>
</comment>
<keyword evidence="3" id="KW-1185">Reference proteome</keyword>
<name>A0ABU2ER62_9BURK</name>
<organism evidence="2 3">
    <name type="scientific">Herbaspirillum huttiense subsp. lycopersici</name>
    <dbReference type="NCBI Taxonomy" id="3074428"/>
    <lineage>
        <taxon>Bacteria</taxon>
        <taxon>Pseudomonadati</taxon>
        <taxon>Pseudomonadota</taxon>
        <taxon>Betaproteobacteria</taxon>
        <taxon>Burkholderiales</taxon>
        <taxon>Oxalobacteraceae</taxon>
        <taxon>Herbaspirillum</taxon>
    </lineage>
</organism>
<feature type="domain" description="Cysteine-rich CPCC" evidence="1">
    <location>
        <begin position="14"/>
        <end position="83"/>
    </location>
</feature>
<dbReference type="Pfam" id="PF14206">
    <property type="entry name" value="Cys_rich_CPCC"/>
    <property type="match status" value="1"/>
</dbReference>
<gene>
    <name evidence="2" type="ORF">RI048_20630</name>
</gene>
<dbReference type="RefSeq" id="WP_310841012.1">
    <property type="nucleotide sequence ID" value="NZ_JAVLSJ010000011.1"/>
</dbReference>
<proteinExistence type="predicted"/>
<evidence type="ECO:0000313" key="2">
    <source>
        <dbReference type="EMBL" id="MDR9850649.1"/>
    </source>
</evidence>
<evidence type="ECO:0000313" key="3">
    <source>
        <dbReference type="Proteomes" id="UP001246576"/>
    </source>
</evidence>
<dbReference type="Proteomes" id="UP001246576">
    <property type="component" value="Unassembled WGS sequence"/>
</dbReference>
<sequence>MNDFGQNESPDIMFTCPCCGHEVFSEPPGSHEICSVCFWEDDELQLYYPYASGANSCSLMEAQVNFVQFGACDRAMVKTARKLMEGDTRDAGWFPLRERPVDLPGIDGIERKSVTSLGGLYCWIRQSWPDSN</sequence>
<protein>
    <submittedName>
        <fullName evidence="2">CPCC family cysteine-rich protein</fullName>
    </submittedName>
</protein>
<evidence type="ECO:0000259" key="1">
    <source>
        <dbReference type="Pfam" id="PF14206"/>
    </source>
</evidence>
<dbReference type="InterPro" id="IPR025983">
    <property type="entry name" value="Cys_rich_CPCC"/>
</dbReference>
<reference evidence="2" key="1">
    <citation type="submission" date="2023-09" db="EMBL/GenBank/DDBJ databases">
        <title>Description of first Herbaspirillum huttiense subsp. nephrolepsisexaltata and Herbaspirillum huttiense subsp. lycopersicon.</title>
        <authorList>
            <person name="Poudel M."/>
            <person name="Sharma A."/>
            <person name="Goss E."/>
            <person name="Tapia J.H."/>
            <person name="Harmon C.M."/>
            <person name="Jones J.B."/>
        </authorList>
    </citation>
    <scope>NUCLEOTIDE SEQUENCE</scope>
    <source>
        <strain evidence="2">SE1</strain>
    </source>
</reference>
<accession>A0ABU2ER62</accession>